<organism evidence="3 4">
    <name type="scientific">Mesobaculum littorinae</name>
    <dbReference type="NCBI Taxonomy" id="2486419"/>
    <lineage>
        <taxon>Bacteria</taxon>
        <taxon>Pseudomonadati</taxon>
        <taxon>Pseudomonadota</taxon>
        <taxon>Alphaproteobacteria</taxon>
        <taxon>Rhodobacterales</taxon>
        <taxon>Roseobacteraceae</taxon>
        <taxon>Mesobaculum</taxon>
    </lineage>
</organism>
<name>A0A438ALX6_9RHOB</name>
<dbReference type="GO" id="GO:0006310">
    <property type="term" value="P:DNA recombination"/>
    <property type="evidence" value="ECO:0007669"/>
    <property type="project" value="UniProtKB-KW"/>
</dbReference>
<dbReference type="Pfam" id="PF00589">
    <property type="entry name" value="Phage_integrase"/>
    <property type="match status" value="1"/>
</dbReference>
<protein>
    <recommendedName>
        <fullName evidence="2">Tyr recombinase domain-containing protein</fullName>
    </recommendedName>
</protein>
<evidence type="ECO:0000313" key="3">
    <source>
        <dbReference type="EMBL" id="RVV99682.1"/>
    </source>
</evidence>
<dbReference type="EMBL" id="RQXX01000001">
    <property type="protein sequence ID" value="RVV99682.1"/>
    <property type="molecule type" value="Genomic_DNA"/>
</dbReference>
<dbReference type="InterPro" id="IPR011010">
    <property type="entry name" value="DNA_brk_join_enz"/>
</dbReference>
<dbReference type="OrthoDB" id="7510934at2"/>
<gene>
    <name evidence="3" type="ORF">EKE94_03090</name>
</gene>
<dbReference type="GO" id="GO:0015074">
    <property type="term" value="P:DNA integration"/>
    <property type="evidence" value="ECO:0007669"/>
    <property type="project" value="InterPro"/>
</dbReference>
<dbReference type="InterPro" id="IPR013762">
    <property type="entry name" value="Integrase-like_cat_sf"/>
</dbReference>
<keyword evidence="4" id="KW-1185">Reference proteome</keyword>
<evidence type="ECO:0000256" key="1">
    <source>
        <dbReference type="ARBA" id="ARBA00023172"/>
    </source>
</evidence>
<reference evidence="3 4" key="1">
    <citation type="submission" date="2018-11" db="EMBL/GenBank/DDBJ databases">
        <title>Mesobaculum littorinae gen. nov., sp. nov., isolated from Littorina scabra that represents a novel genus of the order Rhodobacteraceae.</title>
        <authorList>
            <person name="Li F."/>
        </authorList>
    </citation>
    <scope>NUCLEOTIDE SEQUENCE [LARGE SCALE GENOMIC DNA]</scope>
    <source>
        <strain evidence="3 4">M0103</strain>
    </source>
</reference>
<evidence type="ECO:0000259" key="2">
    <source>
        <dbReference type="PROSITE" id="PS51898"/>
    </source>
</evidence>
<keyword evidence="1" id="KW-0233">DNA recombination</keyword>
<dbReference type="AlphaFoldDB" id="A0A438ALX6"/>
<comment type="caution">
    <text evidence="3">The sequence shown here is derived from an EMBL/GenBank/DDBJ whole genome shotgun (WGS) entry which is preliminary data.</text>
</comment>
<dbReference type="SUPFAM" id="SSF56349">
    <property type="entry name" value="DNA breaking-rejoining enzymes"/>
    <property type="match status" value="1"/>
</dbReference>
<dbReference type="Gene3D" id="1.10.443.10">
    <property type="entry name" value="Intergrase catalytic core"/>
    <property type="match status" value="1"/>
</dbReference>
<dbReference type="RefSeq" id="WP_127905125.1">
    <property type="nucleotide sequence ID" value="NZ_RQXX01000001.1"/>
</dbReference>
<dbReference type="InterPro" id="IPR002104">
    <property type="entry name" value="Integrase_catalytic"/>
</dbReference>
<dbReference type="PROSITE" id="PS51898">
    <property type="entry name" value="TYR_RECOMBINASE"/>
    <property type="match status" value="1"/>
</dbReference>
<dbReference type="Proteomes" id="UP000285908">
    <property type="component" value="Unassembled WGS sequence"/>
</dbReference>
<dbReference type="GO" id="GO:0003677">
    <property type="term" value="F:DNA binding"/>
    <property type="evidence" value="ECO:0007669"/>
    <property type="project" value="InterPro"/>
</dbReference>
<proteinExistence type="predicted"/>
<evidence type="ECO:0000313" key="4">
    <source>
        <dbReference type="Proteomes" id="UP000285908"/>
    </source>
</evidence>
<feature type="domain" description="Tyr recombinase" evidence="2">
    <location>
        <begin position="1"/>
        <end position="145"/>
    </location>
</feature>
<sequence>MRSIAELILGTGLRPGAAVEMSWDDFAGDRMKVLDEKAGERITTHRPHDLRTYLDDLPKRGAYVLAKNLTQPIGYSACEKAFRAWRATLGPEAKPYSLHGLRKLTIIRLAEAGCSEAEIQAVTKQSVETVVYYRTRANRLALLWAAPGHRK</sequence>
<accession>A0A438ALX6</accession>